<dbReference type="SUPFAM" id="SSF49464">
    <property type="entry name" value="Carboxypeptidase regulatory domain-like"/>
    <property type="match status" value="1"/>
</dbReference>
<dbReference type="Pfam" id="PF13620">
    <property type="entry name" value="CarboxypepD_reg"/>
    <property type="match status" value="1"/>
</dbReference>
<dbReference type="GO" id="GO:0004181">
    <property type="term" value="F:metallocarboxypeptidase activity"/>
    <property type="evidence" value="ECO:0007669"/>
    <property type="project" value="InterPro"/>
</dbReference>
<evidence type="ECO:0000256" key="1">
    <source>
        <dbReference type="ARBA" id="ARBA00005988"/>
    </source>
</evidence>
<dbReference type="CDD" id="cd11308">
    <property type="entry name" value="Peptidase_M14NE-CP-C_like"/>
    <property type="match status" value="1"/>
</dbReference>
<dbReference type="GO" id="GO:0005615">
    <property type="term" value="C:extracellular space"/>
    <property type="evidence" value="ECO:0007669"/>
    <property type="project" value="TreeGrafter"/>
</dbReference>
<feature type="chain" id="PRO_5034852900" evidence="4">
    <location>
        <begin position="24"/>
        <end position="416"/>
    </location>
</feature>
<dbReference type="GO" id="GO:0008270">
    <property type="term" value="F:zinc ion binding"/>
    <property type="evidence" value="ECO:0007669"/>
    <property type="project" value="InterPro"/>
</dbReference>
<dbReference type="PANTHER" id="PTHR11532">
    <property type="entry name" value="PROTEASE M14 CARBOXYPEPTIDASE"/>
    <property type="match status" value="1"/>
</dbReference>
<proteinExistence type="inferred from homology"/>
<dbReference type="InterPro" id="IPR000834">
    <property type="entry name" value="Peptidase_M14"/>
</dbReference>
<evidence type="ECO:0000256" key="4">
    <source>
        <dbReference type="SAM" id="SignalP"/>
    </source>
</evidence>
<dbReference type="GO" id="GO:0006518">
    <property type="term" value="P:peptide metabolic process"/>
    <property type="evidence" value="ECO:0007669"/>
    <property type="project" value="TreeGrafter"/>
</dbReference>
<dbReference type="PRINTS" id="PR00765">
    <property type="entry name" value="CRBOXYPTASEA"/>
</dbReference>
<reference evidence="6" key="3">
    <citation type="submission" date="2025-09" db="UniProtKB">
        <authorList>
            <consortium name="Ensembl"/>
        </authorList>
    </citation>
    <scope>IDENTIFICATION</scope>
</reference>
<dbReference type="PANTHER" id="PTHR11532:SF84">
    <property type="entry name" value="CARBOXYPEPTIDASE M"/>
    <property type="match status" value="1"/>
</dbReference>
<organism evidence="6 7">
    <name type="scientific">Anas platyrhynchos</name>
    <name type="common">Mallard</name>
    <name type="synonym">Anas boschas</name>
    <dbReference type="NCBI Taxonomy" id="8839"/>
    <lineage>
        <taxon>Eukaryota</taxon>
        <taxon>Metazoa</taxon>
        <taxon>Chordata</taxon>
        <taxon>Craniata</taxon>
        <taxon>Vertebrata</taxon>
        <taxon>Euteleostomi</taxon>
        <taxon>Archelosauria</taxon>
        <taxon>Archosauria</taxon>
        <taxon>Dinosauria</taxon>
        <taxon>Saurischia</taxon>
        <taxon>Theropoda</taxon>
        <taxon>Coelurosauria</taxon>
        <taxon>Aves</taxon>
        <taxon>Neognathae</taxon>
        <taxon>Galloanserae</taxon>
        <taxon>Anseriformes</taxon>
        <taxon>Anatidae</taxon>
        <taxon>Anatinae</taxon>
        <taxon>Anas</taxon>
    </lineage>
</organism>
<comment type="similarity">
    <text evidence="1 3">Belongs to the peptidase M14 family.</text>
</comment>
<feature type="signal peptide" evidence="4">
    <location>
        <begin position="1"/>
        <end position="23"/>
    </location>
</feature>
<dbReference type="InterPro" id="IPR050753">
    <property type="entry name" value="Peptidase_M14_domain"/>
</dbReference>
<reference evidence="6" key="2">
    <citation type="submission" date="2025-08" db="UniProtKB">
        <authorList>
            <consortium name="Ensembl"/>
        </authorList>
    </citation>
    <scope>IDENTIFICATION</scope>
</reference>
<dbReference type="SMART" id="SM00631">
    <property type="entry name" value="Zn_pept"/>
    <property type="match status" value="1"/>
</dbReference>
<keyword evidence="2" id="KW-0325">Glycoprotein</keyword>
<dbReference type="Gene3D" id="2.60.40.1120">
    <property type="entry name" value="Carboxypeptidase-like, regulatory domain"/>
    <property type="match status" value="1"/>
</dbReference>
<name>A0A8B9T570_ANAPL</name>
<protein>
    <submittedName>
        <fullName evidence="6">Carboxypeptidase M</fullName>
    </submittedName>
</protein>
<dbReference type="Ensembl" id="ENSAPLT00020017548.1">
    <property type="protein sequence ID" value="ENSAPLP00020016260.1"/>
    <property type="gene ID" value="ENSAPLG00020011348.1"/>
</dbReference>
<evidence type="ECO:0000256" key="2">
    <source>
        <dbReference type="ARBA" id="ARBA00023180"/>
    </source>
</evidence>
<dbReference type="Proteomes" id="UP000694400">
    <property type="component" value="Chromosome 1"/>
</dbReference>
<dbReference type="SUPFAM" id="SSF53187">
    <property type="entry name" value="Zn-dependent exopeptidases"/>
    <property type="match status" value="1"/>
</dbReference>
<sequence>KSCQDLSMGMVAAVLCLLALAAALDFGYHHAEELEAYLREVHAAHPALTHLHSIGRSVEGRDLWVLVLGRFPTQHKIGIPEFKYVANMHGDETVGREILLHLIDYLVTSYGRDPNITKLLNNTRIHIMPTMNPDGFEATKNNNVTIQPETRAVMNWIKNETFVLSANLHGGALVASYTFDNGNSGYSRSPDDDVFIHLAKTYSFNHASMYKGTGCDSRQTFPDGITNGYSWYQLEGGMQDYNYVWGQCFEITLELSCCKYPPADQLEKFWTDNKVALVEYIKQVHLGVKGQVTDRNGNPIPNAIVEAQGRSHVCPYRTNAHGEYFLLLLPGKYVINATVPGFKSMLKTVEIPDNTANFNALKQDFSFSEASIRTRPASCPKVPLYQGLERSSAAVKPTLHLLVLMAATLYNCLFFF</sequence>
<feature type="domain" description="Peptidase M14" evidence="5">
    <location>
        <begin position="27"/>
        <end position="284"/>
    </location>
</feature>
<dbReference type="Gene3D" id="3.40.630.10">
    <property type="entry name" value="Zn peptidases"/>
    <property type="match status" value="2"/>
</dbReference>
<dbReference type="GO" id="GO:0016485">
    <property type="term" value="P:protein processing"/>
    <property type="evidence" value="ECO:0007669"/>
    <property type="project" value="TreeGrafter"/>
</dbReference>
<evidence type="ECO:0000259" key="5">
    <source>
        <dbReference type="PROSITE" id="PS52035"/>
    </source>
</evidence>
<dbReference type="InterPro" id="IPR008969">
    <property type="entry name" value="CarboxyPept-like_regulatory"/>
</dbReference>
<dbReference type="Pfam" id="PF00246">
    <property type="entry name" value="Peptidase_M14"/>
    <property type="match status" value="2"/>
</dbReference>
<evidence type="ECO:0000313" key="7">
    <source>
        <dbReference type="Proteomes" id="UP000694400"/>
    </source>
</evidence>
<dbReference type="PROSITE" id="PS00132">
    <property type="entry name" value="CARBOXYPEPT_ZN_1"/>
    <property type="match status" value="1"/>
</dbReference>
<dbReference type="InterPro" id="IPR057246">
    <property type="entry name" value="CARBOXYPEPT_ZN_1"/>
</dbReference>
<dbReference type="AlphaFoldDB" id="A0A8B9T570"/>
<reference evidence="6" key="1">
    <citation type="submission" date="2019-08" db="EMBL/GenBank/DDBJ databases">
        <title>Three high-quality genomes provides insights into domestication of ducks.</title>
        <authorList>
            <person name="Hou Z.C."/>
            <person name="Zhu F."/>
            <person name="Yin Z.T."/>
            <person name="Zhang F."/>
        </authorList>
    </citation>
    <scope>NUCLEOTIDE SEQUENCE [LARGE SCALE GENOMIC DNA]</scope>
</reference>
<evidence type="ECO:0000256" key="3">
    <source>
        <dbReference type="PROSITE-ProRule" id="PRU01379"/>
    </source>
</evidence>
<dbReference type="PROSITE" id="PS52035">
    <property type="entry name" value="PEPTIDASE_M14"/>
    <property type="match status" value="1"/>
</dbReference>
<evidence type="ECO:0000313" key="6">
    <source>
        <dbReference type="Ensembl" id="ENSAPLP00020016260.1"/>
    </source>
</evidence>
<feature type="active site" description="Proton donor/acceptor" evidence="3">
    <location>
        <position position="254"/>
    </location>
</feature>
<accession>A0A8B9T570</accession>
<keyword evidence="4" id="KW-0732">Signal</keyword>